<dbReference type="Pfam" id="PF02805">
    <property type="entry name" value="Ada_Zn_binding"/>
    <property type="match status" value="1"/>
</dbReference>
<feature type="domain" description="HTH araC/xylS-type" evidence="10">
    <location>
        <begin position="88"/>
        <end position="188"/>
    </location>
</feature>
<dbReference type="SUPFAM" id="SSF48150">
    <property type="entry name" value="DNA-glycosylase"/>
    <property type="match status" value="1"/>
</dbReference>
<dbReference type="InterPro" id="IPR037046">
    <property type="entry name" value="AlkA_N_sf"/>
</dbReference>
<name>A0A917M0M1_9BACT</name>
<reference evidence="11" key="2">
    <citation type="submission" date="2020-09" db="EMBL/GenBank/DDBJ databases">
        <authorList>
            <person name="Sun Q."/>
            <person name="Zhou Y."/>
        </authorList>
    </citation>
    <scope>NUCLEOTIDE SEQUENCE</scope>
    <source>
        <strain evidence="11">CGMCC 1.12997</strain>
    </source>
</reference>
<evidence type="ECO:0000313" key="11">
    <source>
        <dbReference type="EMBL" id="GGG68921.1"/>
    </source>
</evidence>
<dbReference type="Gene3D" id="1.10.340.30">
    <property type="entry name" value="Hypothetical protein, domain 2"/>
    <property type="match status" value="1"/>
</dbReference>
<evidence type="ECO:0000256" key="2">
    <source>
        <dbReference type="ARBA" id="ARBA00001947"/>
    </source>
</evidence>
<keyword evidence="6" id="KW-0805">Transcription regulation</keyword>
<dbReference type="PROSITE" id="PS01124">
    <property type="entry name" value="HTH_ARAC_FAMILY_2"/>
    <property type="match status" value="1"/>
</dbReference>
<dbReference type="SMART" id="SM00478">
    <property type="entry name" value="ENDO3c"/>
    <property type="match status" value="1"/>
</dbReference>
<evidence type="ECO:0000313" key="12">
    <source>
        <dbReference type="Proteomes" id="UP000647241"/>
    </source>
</evidence>
<dbReference type="GO" id="GO:0006307">
    <property type="term" value="P:DNA alkylation repair"/>
    <property type="evidence" value="ECO:0007669"/>
    <property type="project" value="TreeGrafter"/>
</dbReference>
<dbReference type="InterPro" id="IPR009057">
    <property type="entry name" value="Homeodomain-like_sf"/>
</dbReference>
<evidence type="ECO:0000256" key="7">
    <source>
        <dbReference type="ARBA" id="ARBA00023159"/>
    </source>
</evidence>
<keyword evidence="4" id="KW-0489">Methyltransferase</keyword>
<keyword evidence="5" id="KW-0227">DNA damage</keyword>
<comment type="catalytic activity">
    <reaction evidence="1">
        <text>Hydrolysis of alkylated DNA, releasing 3-methyladenine, 3-methylguanine, 7-methylguanine and 7-methyladenine.</text>
        <dbReference type="EC" id="3.2.2.21"/>
    </reaction>
</comment>
<dbReference type="InterPro" id="IPR004026">
    <property type="entry name" value="Ada_DNA_repair_Zn-bd"/>
</dbReference>
<gene>
    <name evidence="11" type="ORF">GCM10011585_08670</name>
</gene>
<dbReference type="EMBL" id="BMGT01000001">
    <property type="protein sequence ID" value="GGG68921.1"/>
    <property type="molecule type" value="Genomic_DNA"/>
</dbReference>
<keyword evidence="9" id="KW-0234">DNA repair</keyword>
<dbReference type="Gene3D" id="3.30.310.20">
    <property type="entry name" value="DNA-3-methyladenine glycosylase AlkA, N-terminal domain"/>
    <property type="match status" value="1"/>
</dbReference>
<dbReference type="GO" id="GO:0032993">
    <property type="term" value="C:protein-DNA complex"/>
    <property type="evidence" value="ECO:0007669"/>
    <property type="project" value="TreeGrafter"/>
</dbReference>
<keyword evidence="4" id="KW-0808">Transferase</keyword>
<keyword evidence="7" id="KW-0010">Activator</keyword>
<dbReference type="Pfam" id="PF06029">
    <property type="entry name" value="AlkA_N"/>
    <property type="match status" value="1"/>
</dbReference>
<dbReference type="InterPro" id="IPR035451">
    <property type="entry name" value="Ada-like_dom_sf"/>
</dbReference>
<dbReference type="Gene3D" id="1.10.10.60">
    <property type="entry name" value="Homeodomain-like"/>
    <property type="match status" value="1"/>
</dbReference>
<sequence length="510" mass="56282">MELPDKVVCYRALQSRDTRFDGLIFVGVTSTGIYCRPICPARTAKFENCQFYGSAAAAQVAGFRPCLRCRPETAPDMASWRGTSNTVSRALALIAEGALDGDAASVTRLADRLGVGERQLRRLFLQHLGASPISVAQTRRVLFAKQLIHETRMPMGEVASASGFGSTRRFNETFQNLFHRPPIALRRKTSAATVAADAGVTLRIRYRPPYDWESILKFFEARAIPGVEVVENNRYLRTVEVRGQTGSIEVWNIPERQSLGVTIRFPDVKLLPVIVARVRRQFDTGADIETIEAHLSSDPLLRPLINQRRGLRAPSGWDGFELAIRAILGQQISVTAARGLAGRLVELHGKPVSKEYAIHPALTHVFPTAKRLATATEIGLRIPGARQQALRAIAEASVADPNLFSPFGTLEETVERLKTIRGVGEWTAHYIALRAVREMDAFPSSDIGLLRGAAALAEGGRPNAMSLLSQAESWRPWRAYAAQHLWAVDPALISIKRTSELRPSPMRDRV</sequence>
<dbReference type="EC" id="3.2.2.21" evidence="3"/>
<protein>
    <recommendedName>
        <fullName evidence="3">DNA-3-methyladenine glycosylase II</fullName>
        <ecNumber evidence="3">3.2.2.21</ecNumber>
    </recommendedName>
</protein>
<dbReference type="GO" id="GO:0008168">
    <property type="term" value="F:methyltransferase activity"/>
    <property type="evidence" value="ECO:0007669"/>
    <property type="project" value="UniProtKB-KW"/>
</dbReference>
<keyword evidence="12" id="KW-1185">Reference proteome</keyword>
<comment type="caution">
    <text evidence="11">The sequence shown here is derived from an EMBL/GenBank/DDBJ whole genome shotgun (WGS) entry which is preliminary data.</text>
</comment>
<evidence type="ECO:0000259" key="10">
    <source>
        <dbReference type="PROSITE" id="PS01124"/>
    </source>
</evidence>
<dbReference type="Gene3D" id="1.10.1670.10">
    <property type="entry name" value="Helix-hairpin-Helix base-excision DNA repair enzymes (C-terminal)"/>
    <property type="match status" value="1"/>
</dbReference>
<dbReference type="GO" id="GO:0032259">
    <property type="term" value="P:methylation"/>
    <property type="evidence" value="ECO:0007669"/>
    <property type="project" value="UniProtKB-KW"/>
</dbReference>
<dbReference type="Gene3D" id="3.40.10.10">
    <property type="entry name" value="DNA Methylphosphotriester Repair Domain"/>
    <property type="match status" value="1"/>
</dbReference>
<dbReference type="AlphaFoldDB" id="A0A917M0M1"/>
<dbReference type="GO" id="GO:0008725">
    <property type="term" value="F:DNA-3-methyladenine glycosylase activity"/>
    <property type="evidence" value="ECO:0007669"/>
    <property type="project" value="TreeGrafter"/>
</dbReference>
<dbReference type="InterPro" id="IPR010316">
    <property type="entry name" value="AlkA_N"/>
</dbReference>
<dbReference type="InterPro" id="IPR003265">
    <property type="entry name" value="HhH-GPD_domain"/>
</dbReference>
<evidence type="ECO:0000256" key="6">
    <source>
        <dbReference type="ARBA" id="ARBA00023015"/>
    </source>
</evidence>
<dbReference type="InterPro" id="IPR023170">
    <property type="entry name" value="HhH_base_excis_C"/>
</dbReference>
<reference evidence="11" key="1">
    <citation type="journal article" date="2014" name="Int. J. Syst. Evol. Microbiol.">
        <title>Complete genome sequence of Corynebacterium casei LMG S-19264T (=DSM 44701T), isolated from a smear-ripened cheese.</title>
        <authorList>
            <consortium name="US DOE Joint Genome Institute (JGI-PGF)"/>
            <person name="Walter F."/>
            <person name="Albersmeier A."/>
            <person name="Kalinowski J."/>
            <person name="Ruckert C."/>
        </authorList>
    </citation>
    <scope>NUCLEOTIDE SEQUENCE</scope>
    <source>
        <strain evidence="11">CGMCC 1.12997</strain>
    </source>
</reference>
<accession>A0A917M0M1</accession>
<dbReference type="GO" id="GO:0043565">
    <property type="term" value="F:sequence-specific DNA binding"/>
    <property type="evidence" value="ECO:0007669"/>
    <property type="project" value="InterPro"/>
</dbReference>
<dbReference type="Proteomes" id="UP000647241">
    <property type="component" value="Unassembled WGS sequence"/>
</dbReference>
<organism evidence="11 12">
    <name type="scientific">Edaphobacter dinghuensis</name>
    <dbReference type="NCBI Taxonomy" id="1560005"/>
    <lineage>
        <taxon>Bacteria</taxon>
        <taxon>Pseudomonadati</taxon>
        <taxon>Acidobacteriota</taxon>
        <taxon>Terriglobia</taxon>
        <taxon>Terriglobales</taxon>
        <taxon>Acidobacteriaceae</taxon>
        <taxon>Edaphobacter</taxon>
    </lineage>
</organism>
<dbReference type="PANTHER" id="PTHR43003">
    <property type="entry name" value="DNA-3-METHYLADENINE GLYCOSYLASE"/>
    <property type="match status" value="1"/>
</dbReference>
<dbReference type="SMART" id="SM01009">
    <property type="entry name" value="AlkA_N"/>
    <property type="match status" value="1"/>
</dbReference>
<dbReference type="GO" id="GO:0043916">
    <property type="term" value="F:DNA-7-methylguanine glycosylase activity"/>
    <property type="evidence" value="ECO:0007669"/>
    <property type="project" value="TreeGrafter"/>
</dbReference>
<dbReference type="InterPro" id="IPR018060">
    <property type="entry name" value="HTH_AraC"/>
</dbReference>
<dbReference type="InterPro" id="IPR011257">
    <property type="entry name" value="DNA_glycosylase"/>
</dbReference>
<evidence type="ECO:0000256" key="9">
    <source>
        <dbReference type="ARBA" id="ARBA00023204"/>
    </source>
</evidence>
<dbReference type="RefSeq" id="WP_188552883.1">
    <property type="nucleotide sequence ID" value="NZ_BMGT01000001.1"/>
</dbReference>
<dbReference type="Pfam" id="PF12833">
    <property type="entry name" value="HTH_18"/>
    <property type="match status" value="1"/>
</dbReference>
<dbReference type="SUPFAM" id="SSF57884">
    <property type="entry name" value="Ada DNA repair protein, N-terminal domain (N-Ada 10)"/>
    <property type="match status" value="1"/>
</dbReference>
<evidence type="ECO:0000256" key="3">
    <source>
        <dbReference type="ARBA" id="ARBA00012000"/>
    </source>
</evidence>
<evidence type="ECO:0000256" key="5">
    <source>
        <dbReference type="ARBA" id="ARBA00022763"/>
    </source>
</evidence>
<dbReference type="GO" id="GO:0005737">
    <property type="term" value="C:cytoplasm"/>
    <property type="evidence" value="ECO:0007669"/>
    <property type="project" value="TreeGrafter"/>
</dbReference>
<dbReference type="PANTHER" id="PTHR43003:SF13">
    <property type="entry name" value="DNA-3-METHYLADENINE GLYCOSYLASE 2"/>
    <property type="match status" value="1"/>
</dbReference>
<dbReference type="CDD" id="cd00056">
    <property type="entry name" value="ENDO3c"/>
    <property type="match status" value="1"/>
</dbReference>
<keyword evidence="8" id="KW-0804">Transcription</keyword>
<dbReference type="SUPFAM" id="SSF46689">
    <property type="entry name" value="Homeodomain-like"/>
    <property type="match status" value="1"/>
</dbReference>
<evidence type="ECO:0000256" key="1">
    <source>
        <dbReference type="ARBA" id="ARBA00000086"/>
    </source>
</evidence>
<dbReference type="SMART" id="SM00342">
    <property type="entry name" value="HTH_ARAC"/>
    <property type="match status" value="1"/>
</dbReference>
<dbReference type="GO" id="GO:0032131">
    <property type="term" value="F:alkylated DNA binding"/>
    <property type="evidence" value="ECO:0007669"/>
    <property type="project" value="TreeGrafter"/>
</dbReference>
<evidence type="ECO:0000256" key="4">
    <source>
        <dbReference type="ARBA" id="ARBA00022603"/>
    </source>
</evidence>
<dbReference type="GO" id="GO:0008270">
    <property type="term" value="F:zinc ion binding"/>
    <property type="evidence" value="ECO:0007669"/>
    <property type="project" value="InterPro"/>
</dbReference>
<dbReference type="GO" id="GO:0003700">
    <property type="term" value="F:DNA-binding transcription factor activity"/>
    <property type="evidence" value="ECO:0007669"/>
    <property type="project" value="InterPro"/>
</dbReference>
<dbReference type="GO" id="GO:0006285">
    <property type="term" value="P:base-excision repair, AP site formation"/>
    <property type="evidence" value="ECO:0007669"/>
    <property type="project" value="TreeGrafter"/>
</dbReference>
<comment type="cofactor">
    <cofactor evidence="2">
        <name>Zn(2+)</name>
        <dbReference type="ChEBI" id="CHEBI:29105"/>
    </cofactor>
</comment>
<dbReference type="SUPFAM" id="SSF55945">
    <property type="entry name" value="TATA-box binding protein-like"/>
    <property type="match status" value="1"/>
</dbReference>
<dbReference type="InterPro" id="IPR051912">
    <property type="entry name" value="Alkylbase_DNA_Glycosylase/TA"/>
</dbReference>
<proteinExistence type="predicted"/>
<evidence type="ECO:0000256" key="8">
    <source>
        <dbReference type="ARBA" id="ARBA00023163"/>
    </source>
</evidence>